<dbReference type="EMBL" id="LJDB01000087">
    <property type="protein sequence ID" value="ONI38468.1"/>
    <property type="molecule type" value="Genomic_DNA"/>
</dbReference>
<accession>A0ACC8X8T8</accession>
<proteinExistence type="predicted"/>
<evidence type="ECO:0000313" key="2">
    <source>
        <dbReference type="Proteomes" id="UP000188605"/>
    </source>
</evidence>
<comment type="caution">
    <text evidence="1">The sequence shown here is derived from an EMBL/GenBank/DDBJ whole genome shotgun (WGS) entry which is preliminary data.</text>
</comment>
<keyword evidence="2" id="KW-1185">Reference proteome</keyword>
<organism evidence="1 2">
    <name type="scientific">Candidatus Epulonipiscium fishelsonii</name>
    <dbReference type="NCBI Taxonomy" id="77094"/>
    <lineage>
        <taxon>Bacteria</taxon>
        <taxon>Bacillati</taxon>
        <taxon>Bacillota</taxon>
        <taxon>Clostridia</taxon>
        <taxon>Lachnospirales</taxon>
        <taxon>Lachnospiraceae</taxon>
        <taxon>Candidatus Epulonipiscium</taxon>
    </lineage>
</organism>
<sequence>MDYENFLEEMLELKNSLEDDISKEIFEAMFLQKFNFGVGTLNLLKSMTNKILYIESIENFMKDPNYQQILNVLDNYNAICLDEKIVLFGVDERILYLLELSGLIEAENVVICAKSSNAFLESLGKPIISYEDLILHYRDYKLILLPFNLPEIYKELVYIGFNKNNLWKLGRLDPNQYFDEIVKLSENEVFVDFGGLTGETSLEFAKRTNYTYKQIYIFEPDPSNYEKTINNINTLNLKNVKVFNIGGWSKKDILRFKNNGTGQSKIEDAGTCQIEVDSLDNILGDTPVTFIKMDVEGAELETLIGAQEIIKKYKPQLAISIYHKPEDIFEIPTYIKELVPEYKLYFRKYEWTFSSEIILHAFI</sequence>
<protein>
    <submittedName>
        <fullName evidence="1">Uncharacterized protein</fullName>
    </submittedName>
</protein>
<dbReference type="Proteomes" id="UP000188605">
    <property type="component" value="Unassembled WGS sequence"/>
</dbReference>
<evidence type="ECO:0000313" key="1">
    <source>
        <dbReference type="EMBL" id="ONI38468.1"/>
    </source>
</evidence>
<name>A0ACC8X8T8_9FIRM</name>
<gene>
    <name evidence="1" type="ORF">AN396_10560</name>
</gene>
<reference evidence="1" key="1">
    <citation type="submission" date="2016-08" db="EMBL/GenBank/DDBJ databases">
        <authorList>
            <person name="Ngugi D.K."/>
            <person name="Miyake S."/>
            <person name="Stingl U."/>
        </authorList>
    </citation>
    <scope>NUCLEOTIDE SEQUENCE</scope>
    <source>
        <strain evidence="1">SCG-B11WGA-EpuloA1</strain>
    </source>
</reference>